<dbReference type="RefSeq" id="WP_130356048.1">
    <property type="nucleotide sequence ID" value="NZ_SGXC01000001.1"/>
</dbReference>
<comment type="caution">
    <text evidence="3">The sequence shown here is derived from an EMBL/GenBank/DDBJ whole genome shotgun (WGS) entry which is preliminary data.</text>
</comment>
<dbReference type="InterPro" id="IPR029058">
    <property type="entry name" value="AB_hydrolase_fold"/>
</dbReference>
<protein>
    <submittedName>
        <fullName evidence="3">Acetyl esterase/lipase</fullName>
    </submittedName>
</protein>
<proteinExistence type="predicted"/>
<dbReference type="PANTHER" id="PTHR48081:SF33">
    <property type="entry name" value="KYNURENINE FORMAMIDASE"/>
    <property type="match status" value="1"/>
</dbReference>
<keyword evidence="4" id="KW-1185">Reference proteome</keyword>
<dbReference type="EMBL" id="SGXC01000001">
    <property type="protein sequence ID" value="RZS84714.1"/>
    <property type="molecule type" value="Genomic_DNA"/>
</dbReference>
<dbReference type="SUPFAM" id="SSF53474">
    <property type="entry name" value="alpha/beta-Hydrolases"/>
    <property type="match status" value="1"/>
</dbReference>
<dbReference type="AlphaFoldDB" id="A0A4Q7NI83"/>
<dbReference type="InterPro" id="IPR013094">
    <property type="entry name" value="AB_hydrolase_3"/>
</dbReference>
<evidence type="ECO:0000313" key="4">
    <source>
        <dbReference type="Proteomes" id="UP000292445"/>
    </source>
</evidence>
<reference evidence="3 4" key="1">
    <citation type="submission" date="2019-02" db="EMBL/GenBank/DDBJ databases">
        <title>Genomic Encyclopedia of Type Strains, Phase IV (KMG-IV): sequencing the most valuable type-strain genomes for metagenomic binning, comparative biology and taxonomic classification.</title>
        <authorList>
            <person name="Goeker M."/>
        </authorList>
    </citation>
    <scope>NUCLEOTIDE SEQUENCE [LARGE SCALE GENOMIC DNA]</scope>
    <source>
        <strain evidence="3 4">K24</strain>
    </source>
</reference>
<gene>
    <name evidence="3" type="ORF">EV675_0733</name>
</gene>
<dbReference type="InterPro" id="IPR050300">
    <property type="entry name" value="GDXG_lipolytic_enzyme"/>
</dbReference>
<sequence>MALDDLPALPPLLHPGAADYARRALAAAADVMGRCRVLADQPYGGDYWQKVDAYLPAAPRGPLPVLLYFHGGAWMNGYKEWMGYLAPPVLAMPAVFVSASYRLAPSVRMGQIVDDCVAALRWVHRHCAALGGDPGRIAVGGHSAGGHLAAVLALRPDLCRDAGLPGDVIKACLPSSAPLDLDFLQRPATEADRRMQAALGGDLDDWSPARHAAGNTVPFHVAWGEHDFPRTREQNRVFVRVLAEQPGARVSWQELPGDHFTSHEACADPAGEWPRAAGRLLSTLTTGKPQ</sequence>
<dbReference type="Gene3D" id="3.40.50.1820">
    <property type="entry name" value="alpha/beta hydrolase"/>
    <property type="match status" value="1"/>
</dbReference>
<dbReference type="PANTHER" id="PTHR48081">
    <property type="entry name" value="AB HYDROLASE SUPERFAMILY PROTEIN C4A8.06C"/>
    <property type="match status" value="1"/>
</dbReference>
<evidence type="ECO:0000256" key="1">
    <source>
        <dbReference type="ARBA" id="ARBA00022801"/>
    </source>
</evidence>
<dbReference type="GO" id="GO:0016787">
    <property type="term" value="F:hydrolase activity"/>
    <property type="evidence" value="ECO:0007669"/>
    <property type="project" value="UniProtKB-KW"/>
</dbReference>
<evidence type="ECO:0000313" key="3">
    <source>
        <dbReference type="EMBL" id="RZS84714.1"/>
    </source>
</evidence>
<accession>A0A4Q7NI83</accession>
<organism evidence="3 4">
    <name type="scientific">Pigmentiphaga kullae</name>
    <dbReference type="NCBI Taxonomy" id="151784"/>
    <lineage>
        <taxon>Bacteria</taxon>
        <taxon>Pseudomonadati</taxon>
        <taxon>Pseudomonadota</taxon>
        <taxon>Betaproteobacteria</taxon>
        <taxon>Burkholderiales</taxon>
        <taxon>Alcaligenaceae</taxon>
        <taxon>Pigmentiphaga</taxon>
    </lineage>
</organism>
<keyword evidence="1" id="KW-0378">Hydrolase</keyword>
<name>A0A4Q7NI83_9BURK</name>
<feature type="domain" description="Alpha/beta hydrolase fold-3" evidence="2">
    <location>
        <begin position="66"/>
        <end position="183"/>
    </location>
</feature>
<dbReference type="Proteomes" id="UP000292445">
    <property type="component" value="Unassembled WGS sequence"/>
</dbReference>
<dbReference type="OrthoDB" id="9771666at2"/>
<dbReference type="Pfam" id="PF07859">
    <property type="entry name" value="Abhydrolase_3"/>
    <property type="match status" value="1"/>
</dbReference>
<evidence type="ECO:0000259" key="2">
    <source>
        <dbReference type="Pfam" id="PF07859"/>
    </source>
</evidence>